<proteinExistence type="predicted"/>
<protein>
    <recommendedName>
        <fullName evidence="3">PE family protein</fullName>
    </recommendedName>
</protein>
<dbReference type="RefSeq" id="WP_166046443.1">
    <property type="nucleotide sequence ID" value="NZ_JAAMPJ010000004.1"/>
</dbReference>
<gene>
    <name evidence="1" type="ORF">G7043_15840</name>
</gene>
<reference evidence="1 2" key="1">
    <citation type="submission" date="2020-03" db="EMBL/GenBank/DDBJ databases">
        <title>Isolation and identification of active actinomycetes.</title>
        <authorList>
            <person name="Sun X."/>
        </authorList>
    </citation>
    <scope>NUCLEOTIDE SEQUENCE [LARGE SCALE GENOMIC DNA]</scope>
    <source>
        <strain evidence="1 2">NEAU-D13</strain>
    </source>
</reference>
<organism evidence="1 2">
    <name type="scientific">Lentzea alba</name>
    <dbReference type="NCBI Taxonomy" id="2714351"/>
    <lineage>
        <taxon>Bacteria</taxon>
        <taxon>Bacillati</taxon>
        <taxon>Actinomycetota</taxon>
        <taxon>Actinomycetes</taxon>
        <taxon>Pseudonocardiales</taxon>
        <taxon>Pseudonocardiaceae</taxon>
        <taxon>Lentzea</taxon>
    </lineage>
</organism>
<evidence type="ECO:0000313" key="2">
    <source>
        <dbReference type="Proteomes" id="UP000481360"/>
    </source>
</evidence>
<evidence type="ECO:0000313" key="1">
    <source>
        <dbReference type="EMBL" id="NGY60401.1"/>
    </source>
</evidence>
<name>A0A7C9VVW5_9PSEU</name>
<accession>A0A7C9VVW5</accession>
<dbReference type="EMBL" id="JAAMPJ010000004">
    <property type="protein sequence ID" value="NGY60401.1"/>
    <property type="molecule type" value="Genomic_DNA"/>
</dbReference>
<keyword evidence="2" id="KW-1185">Reference proteome</keyword>
<sequence length="132" mass="13826">MADIWSSVSGFGDALNSLKAVGAAGGWAINESGGQALISAAQDLHDELTELLHQTDQLAEELPLGTTPAAQVYKPYQATIASDPHQGLIIVLRKLQEQALEFKTEVEKAMAAYQSADEGSQHGIKKAGGPAA</sequence>
<dbReference type="Proteomes" id="UP000481360">
    <property type="component" value="Unassembled WGS sequence"/>
</dbReference>
<comment type="caution">
    <text evidence="1">The sequence shown here is derived from an EMBL/GenBank/DDBJ whole genome shotgun (WGS) entry which is preliminary data.</text>
</comment>
<evidence type="ECO:0008006" key="3">
    <source>
        <dbReference type="Google" id="ProtNLM"/>
    </source>
</evidence>
<dbReference type="AlphaFoldDB" id="A0A7C9VVW5"/>